<dbReference type="Pfam" id="PF01380">
    <property type="entry name" value="SIS"/>
    <property type="match status" value="1"/>
</dbReference>
<sequence length="296" mass="31031">MPKSSNKHDPTDRTVLATLRGMLPSLSPSEARVAKTAIDDPAGAAASTIAELARRSDTSETSVIRLCRTIGFGGYPEFRLALAAAAATSSEEEYISGEILPTDTTEQVVRKVTGADAQAISETANQVSIRSLEHVAKAIGKAGRVDLFGAGASSFVAQDMQFKLHRIGLTSYCFADPGLAISSASLLARGDVAIGLSHTGSTRDTIRYLEVAAEAGATTVAITNHPRAPIATKADIVVTTAARETTFRSGAMASRIAQLTLVDALFVLVAQGRVDLAMDALQRTHDALRPPTKGNK</sequence>
<dbReference type="Pfam" id="PF01418">
    <property type="entry name" value="HTH_6"/>
    <property type="match status" value="1"/>
</dbReference>
<keyword evidence="2" id="KW-0238">DNA-binding</keyword>
<dbReference type="PANTHER" id="PTHR30514">
    <property type="entry name" value="GLUCOKINASE"/>
    <property type="match status" value="1"/>
</dbReference>
<dbReference type="PROSITE" id="PS51071">
    <property type="entry name" value="HTH_RPIR"/>
    <property type="match status" value="1"/>
</dbReference>
<dbReference type="InterPro" id="IPR046348">
    <property type="entry name" value="SIS_dom_sf"/>
</dbReference>
<dbReference type="InterPro" id="IPR035472">
    <property type="entry name" value="RpiR-like_SIS"/>
</dbReference>
<accession>A0A7K3MEJ2</accession>
<keyword evidence="7" id="KW-1185">Reference proteome</keyword>
<dbReference type="PANTHER" id="PTHR30514:SF1">
    <property type="entry name" value="HTH-TYPE TRANSCRIPTIONAL REGULATOR HEXR-RELATED"/>
    <property type="match status" value="1"/>
</dbReference>
<evidence type="ECO:0000256" key="1">
    <source>
        <dbReference type="ARBA" id="ARBA00023015"/>
    </source>
</evidence>
<feature type="domain" description="HTH rpiR-type" evidence="4">
    <location>
        <begin position="13"/>
        <end position="89"/>
    </location>
</feature>
<gene>
    <name evidence="6" type="ORF">F7O44_27505</name>
</gene>
<dbReference type="CDD" id="cd05013">
    <property type="entry name" value="SIS_RpiR"/>
    <property type="match status" value="1"/>
</dbReference>
<evidence type="ECO:0000259" key="5">
    <source>
        <dbReference type="PROSITE" id="PS51464"/>
    </source>
</evidence>
<proteinExistence type="predicted"/>
<evidence type="ECO:0000256" key="3">
    <source>
        <dbReference type="ARBA" id="ARBA00023163"/>
    </source>
</evidence>
<evidence type="ECO:0000259" key="4">
    <source>
        <dbReference type="PROSITE" id="PS51071"/>
    </source>
</evidence>
<comment type="caution">
    <text evidence="6">The sequence shown here is derived from an EMBL/GenBank/DDBJ whole genome shotgun (WGS) entry which is preliminary data.</text>
</comment>
<dbReference type="SUPFAM" id="SSF53697">
    <property type="entry name" value="SIS domain"/>
    <property type="match status" value="1"/>
</dbReference>
<dbReference type="InterPro" id="IPR001347">
    <property type="entry name" value="SIS_dom"/>
</dbReference>
<dbReference type="EMBL" id="WLZY01000015">
    <property type="protein sequence ID" value="NDL60828.1"/>
    <property type="molecule type" value="Genomic_DNA"/>
</dbReference>
<evidence type="ECO:0000313" key="7">
    <source>
        <dbReference type="Proteomes" id="UP000460435"/>
    </source>
</evidence>
<dbReference type="InterPro" id="IPR009057">
    <property type="entry name" value="Homeodomain-like_sf"/>
</dbReference>
<dbReference type="InterPro" id="IPR036388">
    <property type="entry name" value="WH-like_DNA-bd_sf"/>
</dbReference>
<name>A0A7K3MEJ2_9ACTN</name>
<dbReference type="GO" id="GO:0003700">
    <property type="term" value="F:DNA-binding transcription factor activity"/>
    <property type="evidence" value="ECO:0007669"/>
    <property type="project" value="InterPro"/>
</dbReference>
<dbReference type="Gene3D" id="3.40.50.10490">
    <property type="entry name" value="Glucose-6-phosphate isomerase like protein, domain 1"/>
    <property type="match status" value="1"/>
</dbReference>
<evidence type="ECO:0000256" key="2">
    <source>
        <dbReference type="ARBA" id="ARBA00023125"/>
    </source>
</evidence>
<dbReference type="InterPro" id="IPR047640">
    <property type="entry name" value="RpiR-like"/>
</dbReference>
<dbReference type="Gene3D" id="1.10.10.10">
    <property type="entry name" value="Winged helix-like DNA-binding domain superfamily/Winged helix DNA-binding domain"/>
    <property type="match status" value="1"/>
</dbReference>
<organism evidence="6 7">
    <name type="scientific">Phytoactinopolyspora mesophila</name>
    <dbReference type="NCBI Taxonomy" id="2650750"/>
    <lineage>
        <taxon>Bacteria</taxon>
        <taxon>Bacillati</taxon>
        <taxon>Actinomycetota</taxon>
        <taxon>Actinomycetes</taxon>
        <taxon>Jiangellales</taxon>
        <taxon>Jiangellaceae</taxon>
        <taxon>Phytoactinopolyspora</taxon>
    </lineage>
</organism>
<evidence type="ECO:0000313" key="6">
    <source>
        <dbReference type="EMBL" id="NDL60828.1"/>
    </source>
</evidence>
<dbReference type="SUPFAM" id="SSF46689">
    <property type="entry name" value="Homeodomain-like"/>
    <property type="match status" value="1"/>
</dbReference>
<keyword evidence="1" id="KW-0805">Transcription regulation</keyword>
<dbReference type="InterPro" id="IPR000281">
    <property type="entry name" value="HTH_RpiR"/>
</dbReference>
<dbReference type="PROSITE" id="PS51464">
    <property type="entry name" value="SIS"/>
    <property type="match status" value="1"/>
</dbReference>
<reference evidence="6 7" key="1">
    <citation type="submission" date="2019-11" db="EMBL/GenBank/DDBJ databases">
        <authorList>
            <person name="Li X.-J."/>
            <person name="Feng X.-M."/>
        </authorList>
    </citation>
    <scope>NUCLEOTIDE SEQUENCE [LARGE SCALE GENOMIC DNA]</scope>
    <source>
        <strain evidence="6 7">XMNu-373</strain>
    </source>
</reference>
<protein>
    <submittedName>
        <fullName evidence="6">SIS domain-containing protein</fullName>
    </submittedName>
</protein>
<dbReference type="GO" id="GO:1901135">
    <property type="term" value="P:carbohydrate derivative metabolic process"/>
    <property type="evidence" value="ECO:0007669"/>
    <property type="project" value="InterPro"/>
</dbReference>
<dbReference type="Proteomes" id="UP000460435">
    <property type="component" value="Unassembled WGS sequence"/>
</dbReference>
<dbReference type="AlphaFoldDB" id="A0A7K3MEJ2"/>
<keyword evidence="3" id="KW-0804">Transcription</keyword>
<dbReference type="GO" id="GO:0097367">
    <property type="term" value="F:carbohydrate derivative binding"/>
    <property type="evidence" value="ECO:0007669"/>
    <property type="project" value="InterPro"/>
</dbReference>
<feature type="domain" description="SIS" evidence="5">
    <location>
        <begin position="135"/>
        <end position="275"/>
    </location>
</feature>
<dbReference type="GO" id="GO:0003677">
    <property type="term" value="F:DNA binding"/>
    <property type="evidence" value="ECO:0007669"/>
    <property type="project" value="UniProtKB-KW"/>
</dbReference>